<keyword evidence="2" id="KW-0547">Nucleotide-binding</keyword>
<keyword evidence="3" id="KW-1185">Reference proteome</keyword>
<proteinExistence type="predicted"/>
<dbReference type="GO" id="GO:0005524">
    <property type="term" value="F:ATP binding"/>
    <property type="evidence" value="ECO:0007669"/>
    <property type="project" value="UniProtKB-KW"/>
</dbReference>
<dbReference type="PANTHER" id="PTHR28208">
    <property type="entry name" value="PHOSPHATIDATE PHOSPHATASE APP1"/>
    <property type="match status" value="1"/>
</dbReference>
<feature type="domain" description="Phosphatidate phosphatase APP1 catalytic" evidence="1">
    <location>
        <begin position="240"/>
        <end position="391"/>
    </location>
</feature>
<dbReference type="Pfam" id="PF09949">
    <property type="entry name" value="APP1_cat"/>
    <property type="match status" value="1"/>
</dbReference>
<name>A0A430FRN7_9BIFI</name>
<protein>
    <submittedName>
        <fullName evidence="2">ABC transporter ATP-binding protein</fullName>
    </submittedName>
</protein>
<evidence type="ECO:0000259" key="1">
    <source>
        <dbReference type="Pfam" id="PF09949"/>
    </source>
</evidence>
<accession>A0A430FRN7</accession>
<reference evidence="2 3" key="1">
    <citation type="submission" date="2018-09" db="EMBL/GenBank/DDBJ databases">
        <title>Characterization of the phylogenetic diversity of five novel species belonging to the genus Bifidobacterium.</title>
        <authorList>
            <person name="Lugli G.A."/>
            <person name="Duranti S."/>
            <person name="Milani C."/>
        </authorList>
    </citation>
    <scope>NUCLEOTIDE SEQUENCE [LARGE SCALE GENOMIC DNA]</scope>
    <source>
        <strain evidence="2 3">2036B</strain>
    </source>
</reference>
<evidence type="ECO:0000313" key="3">
    <source>
        <dbReference type="Proteomes" id="UP000287609"/>
    </source>
</evidence>
<dbReference type="GO" id="GO:0008195">
    <property type="term" value="F:phosphatidate phosphatase activity"/>
    <property type="evidence" value="ECO:0007669"/>
    <property type="project" value="InterPro"/>
</dbReference>
<comment type="caution">
    <text evidence="2">The sequence shown here is derived from an EMBL/GenBank/DDBJ whole genome shotgun (WGS) entry which is preliminary data.</text>
</comment>
<dbReference type="Proteomes" id="UP000287609">
    <property type="component" value="Unassembled WGS sequence"/>
</dbReference>
<dbReference type="AlphaFoldDB" id="A0A430FRN7"/>
<dbReference type="PANTHER" id="PTHR28208:SF3">
    <property type="entry name" value="PHOSPHATIDATE PHOSPHATASE APP1"/>
    <property type="match status" value="1"/>
</dbReference>
<dbReference type="InterPro" id="IPR052935">
    <property type="entry name" value="Mg2+_PAP"/>
</dbReference>
<dbReference type="InterPro" id="IPR019236">
    <property type="entry name" value="APP1_cat"/>
</dbReference>
<organism evidence="2 3">
    <name type="scientific">Bifidobacterium dolichotidis</name>
    <dbReference type="NCBI Taxonomy" id="2306976"/>
    <lineage>
        <taxon>Bacteria</taxon>
        <taxon>Bacillati</taxon>
        <taxon>Actinomycetota</taxon>
        <taxon>Actinomycetes</taxon>
        <taxon>Bifidobacteriales</taxon>
        <taxon>Bifidobacteriaceae</taxon>
        <taxon>Bifidobacterium</taxon>
    </lineage>
</organism>
<dbReference type="EMBL" id="QXGM01000001">
    <property type="protein sequence ID" value="RSX55542.1"/>
    <property type="molecule type" value="Genomic_DNA"/>
</dbReference>
<keyword evidence="2" id="KW-0067">ATP-binding</keyword>
<gene>
    <name evidence="2" type="ORF">D2E26_0105</name>
</gene>
<evidence type="ECO:0000313" key="2">
    <source>
        <dbReference type="EMBL" id="RSX55542.1"/>
    </source>
</evidence>
<sequence>MKAAQRRDYLVKQSATDNDQQILDRAWQHEKKHRGHDQKGKAPAVALPTVSVATARELIAQTSKYRSIPAHLRNRIGISRFKKPIIKFLTKAFGIWTRISTSYAHQMGWYPSVKPYVGYGTEQFSRLICRTVFAPRHVNPHKPVRGIRAMLDVAAPYECVRIDIDGTPLRTVQIGEIERFERNDPQRARTSDYAISDQAGYLDLLAEHPLTPGIHTMKCHVPHRAPVSAELFTISEHCPVGIISDVDDTIMVTQVPTIWRAAYNMLLSNPRKRASVPGMAVMYNKLQRMFPQAPFFYLSTSPWNVESQIRGFITDYGFPDGPMLLRDLDPRPKTFVPSGVNHKLEYVDQLMDDFPQMRFILLGDDGQQDPTTYATIARRYPGRVLAIGIRQLSVREASGGLPVAMRRGMAVTQPIPDTEVPVFTGTTGANLMKTMLPYLQQFAD</sequence>